<reference evidence="2" key="1">
    <citation type="journal article" date="2023" name="Science">
        <title>Genome structures resolve the early diversification of teleost fishes.</title>
        <authorList>
            <person name="Parey E."/>
            <person name="Louis A."/>
            <person name="Montfort J."/>
            <person name="Bouchez O."/>
            <person name="Roques C."/>
            <person name="Iampietro C."/>
            <person name="Lluch J."/>
            <person name="Castinel A."/>
            <person name="Donnadieu C."/>
            <person name="Desvignes T."/>
            <person name="Floi Bucao C."/>
            <person name="Jouanno E."/>
            <person name="Wen M."/>
            <person name="Mejri S."/>
            <person name="Dirks R."/>
            <person name="Jansen H."/>
            <person name="Henkel C."/>
            <person name="Chen W.J."/>
            <person name="Zahm M."/>
            <person name="Cabau C."/>
            <person name="Klopp C."/>
            <person name="Thompson A.W."/>
            <person name="Robinson-Rechavi M."/>
            <person name="Braasch I."/>
            <person name="Lecointre G."/>
            <person name="Bobe J."/>
            <person name="Postlethwait J.H."/>
            <person name="Berthelot C."/>
            <person name="Roest Crollius H."/>
            <person name="Guiguen Y."/>
        </authorList>
    </citation>
    <scope>NUCLEOTIDE SEQUENCE</scope>
    <source>
        <strain evidence="2">WJC10195</strain>
    </source>
</reference>
<organism evidence="2 3">
    <name type="scientific">Synaphobranchus kaupii</name>
    <name type="common">Kaup's arrowtooth eel</name>
    <dbReference type="NCBI Taxonomy" id="118154"/>
    <lineage>
        <taxon>Eukaryota</taxon>
        <taxon>Metazoa</taxon>
        <taxon>Chordata</taxon>
        <taxon>Craniata</taxon>
        <taxon>Vertebrata</taxon>
        <taxon>Euteleostomi</taxon>
        <taxon>Actinopterygii</taxon>
        <taxon>Neopterygii</taxon>
        <taxon>Teleostei</taxon>
        <taxon>Anguilliformes</taxon>
        <taxon>Synaphobranchidae</taxon>
        <taxon>Synaphobranchus</taxon>
    </lineage>
</organism>
<protein>
    <submittedName>
        <fullName evidence="2">Uncharacterized protein</fullName>
    </submittedName>
</protein>
<sequence length="186" mass="20025">MTSSPPATGRGKAIRAGTTCTRVPRCTTGHRIWGLTRLTQGLGVAPRWRTCPPIAGGQQQQQSLIYSQPGGFTVNGMLSPPGNQSLLHPGLVRGDTPELDHGSHHHHPSPPASAPPAAAPRRSRGATTPTPTRTRRLQTTWSSSPNSSNSDGSNWASHRRTSAWLWGPYTGTSFLRRRSADLRRSS</sequence>
<accession>A0A9Q1F4E0</accession>
<name>A0A9Q1F4E0_SYNKA</name>
<comment type="caution">
    <text evidence="2">The sequence shown here is derived from an EMBL/GenBank/DDBJ whole genome shotgun (WGS) entry which is preliminary data.</text>
</comment>
<dbReference type="Proteomes" id="UP001152622">
    <property type="component" value="Chromosome 9"/>
</dbReference>
<evidence type="ECO:0000313" key="3">
    <source>
        <dbReference type="Proteomes" id="UP001152622"/>
    </source>
</evidence>
<feature type="region of interest" description="Disordered" evidence="1">
    <location>
        <begin position="75"/>
        <end position="157"/>
    </location>
</feature>
<feature type="compositionally biased region" description="Low complexity" evidence="1">
    <location>
        <begin position="119"/>
        <end position="132"/>
    </location>
</feature>
<keyword evidence="3" id="KW-1185">Reference proteome</keyword>
<dbReference type="EMBL" id="JAINUF010000009">
    <property type="protein sequence ID" value="KAJ8350790.1"/>
    <property type="molecule type" value="Genomic_DNA"/>
</dbReference>
<proteinExistence type="predicted"/>
<evidence type="ECO:0000256" key="1">
    <source>
        <dbReference type="SAM" id="MobiDB-lite"/>
    </source>
</evidence>
<feature type="compositionally biased region" description="Low complexity" evidence="1">
    <location>
        <begin position="142"/>
        <end position="154"/>
    </location>
</feature>
<dbReference type="AlphaFoldDB" id="A0A9Q1F4E0"/>
<gene>
    <name evidence="2" type="ORF">SKAU_G00259200</name>
</gene>
<evidence type="ECO:0000313" key="2">
    <source>
        <dbReference type="EMBL" id="KAJ8350790.1"/>
    </source>
</evidence>
<feature type="compositionally biased region" description="Pro residues" evidence="1">
    <location>
        <begin position="109"/>
        <end position="118"/>
    </location>
</feature>